<feature type="coiled-coil region" evidence="1">
    <location>
        <begin position="27"/>
        <end position="54"/>
    </location>
</feature>
<organism evidence="2 3">
    <name type="scientific">Pseudorhizobium pelagicum</name>
    <dbReference type="NCBI Taxonomy" id="1509405"/>
    <lineage>
        <taxon>Bacteria</taxon>
        <taxon>Pseudomonadati</taxon>
        <taxon>Pseudomonadota</taxon>
        <taxon>Alphaproteobacteria</taxon>
        <taxon>Hyphomicrobiales</taxon>
        <taxon>Rhizobiaceae</taxon>
        <taxon>Rhizobium/Agrobacterium group</taxon>
        <taxon>Pseudorhizobium</taxon>
    </lineage>
</organism>
<dbReference type="Proteomes" id="UP000052167">
    <property type="component" value="Unassembled WGS sequence"/>
</dbReference>
<evidence type="ECO:0000256" key="1">
    <source>
        <dbReference type="SAM" id="Coils"/>
    </source>
</evidence>
<keyword evidence="1" id="KW-0175">Coiled coil</keyword>
<sequence>MMFGDEDKPIKKPAAHEIGGDLGSLSVEDLAERIDLLRAEILRLEAEKERKSAGRRAADSFFR</sequence>
<dbReference type="OrthoDB" id="7872350at2"/>
<gene>
    <name evidence="2" type="ORF">GV68_23085</name>
</gene>
<dbReference type="InterPro" id="IPR009579">
    <property type="entry name" value="DUF1192"/>
</dbReference>
<evidence type="ECO:0008006" key="4">
    <source>
        <dbReference type="Google" id="ProtNLM"/>
    </source>
</evidence>
<dbReference type="Pfam" id="PF06698">
    <property type="entry name" value="DUF1192"/>
    <property type="match status" value="1"/>
</dbReference>
<reference evidence="2 3" key="1">
    <citation type="submission" date="2014-06" db="EMBL/GenBank/DDBJ databases">
        <title>Rhizobium pelagicum/R2-400B4.</title>
        <authorList>
            <person name="Kimes N.E."/>
            <person name="Lopez-Perez M."/>
        </authorList>
    </citation>
    <scope>NUCLEOTIDE SEQUENCE [LARGE SCALE GENOMIC DNA]</scope>
    <source>
        <strain evidence="2 3">R2-400B4</strain>
    </source>
</reference>
<evidence type="ECO:0000313" key="2">
    <source>
        <dbReference type="EMBL" id="KEQ09732.1"/>
    </source>
</evidence>
<name>A0A922P0Y2_9HYPH</name>
<dbReference type="AlphaFoldDB" id="A0A922P0Y2"/>
<accession>A0A922P0Y2</accession>
<keyword evidence="3" id="KW-1185">Reference proteome</keyword>
<evidence type="ECO:0000313" key="3">
    <source>
        <dbReference type="Proteomes" id="UP000052167"/>
    </source>
</evidence>
<comment type="caution">
    <text evidence="2">The sequence shown here is derived from an EMBL/GenBank/DDBJ whole genome shotgun (WGS) entry which is preliminary data.</text>
</comment>
<proteinExistence type="predicted"/>
<dbReference type="EMBL" id="JOKJ01000006">
    <property type="protein sequence ID" value="KEQ09732.1"/>
    <property type="molecule type" value="Genomic_DNA"/>
</dbReference>
<protein>
    <recommendedName>
        <fullName evidence="4">Small protein containing a coiled-coil domain containing protein</fullName>
    </recommendedName>
</protein>